<sequence length="211" mass="23606">MAGHNREFNTRMSIQKKTSQRQGFQTGESIVYPSHGVGQIVAIEEQFVAGMTLELFVIDFEKDKMRLKVPVAKAEAVGMRKLSETDFVERALKVVQGRARVKKTMWSRRAQEYDAKINSGDLIQIAEVVRDLYRADSQPEQSYSERQLYEAALGRMARELAAVNQVSETEAVQLIELNLNKGPKRGAKVEDEAEVDGEGETDEAAVEVQAA</sequence>
<feature type="domain" description="CarD-like/TRCF RNAP-interacting" evidence="2">
    <location>
        <begin position="23"/>
        <end position="133"/>
    </location>
</feature>
<name>A0A917DHM7_9HYPH</name>
<evidence type="ECO:0000259" key="2">
    <source>
        <dbReference type="SMART" id="SM01058"/>
    </source>
</evidence>
<feature type="compositionally biased region" description="Acidic residues" evidence="1">
    <location>
        <begin position="191"/>
        <end position="205"/>
    </location>
</feature>
<accession>A0A917DHM7</accession>
<evidence type="ECO:0000256" key="1">
    <source>
        <dbReference type="SAM" id="MobiDB-lite"/>
    </source>
</evidence>
<dbReference type="Gene3D" id="1.20.58.1290">
    <property type="entry name" value="CarD-like, C-terminal domain"/>
    <property type="match status" value="1"/>
</dbReference>
<organism evidence="3 4">
    <name type="scientific">Aureimonas glaciei</name>
    <dbReference type="NCBI Taxonomy" id="1776957"/>
    <lineage>
        <taxon>Bacteria</taxon>
        <taxon>Pseudomonadati</taxon>
        <taxon>Pseudomonadota</taxon>
        <taxon>Alphaproteobacteria</taxon>
        <taxon>Hyphomicrobiales</taxon>
        <taxon>Aurantimonadaceae</taxon>
        <taxon>Aureimonas</taxon>
    </lineage>
</organism>
<dbReference type="InterPro" id="IPR048792">
    <property type="entry name" value="CarD_C"/>
</dbReference>
<reference evidence="3" key="2">
    <citation type="submission" date="2020-09" db="EMBL/GenBank/DDBJ databases">
        <authorList>
            <person name="Sun Q."/>
            <person name="Zhou Y."/>
        </authorList>
    </citation>
    <scope>NUCLEOTIDE SEQUENCE</scope>
    <source>
        <strain evidence="3">CGMCC 1.15493</strain>
    </source>
</reference>
<gene>
    <name evidence="3" type="ORF">GCM10011335_46480</name>
</gene>
<dbReference type="InterPro" id="IPR042215">
    <property type="entry name" value="CarD-like_C"/>
</dbReference>
<dbReference type="Pfam" id="PF21095">
    <property type="entry name" value="CarD_C"/>
    <property type="match status" value="1"/>
</dbReference>
<dbReference type="PANTHER" id="PTHR38447:SF1">
    <property type="entry name" value="RNA POLYMERASE-BINDING TRANSCRIPTION FACTOR CARD"/>
    <property type="match status" value="1"/>
</dbReference>
<dbReference type="Proteomes" id="UP000613160">
    <property type="component" value="Unassembled WGS sequence"/>
</dbReference>
<dbReference type="Gene3D" id="2.40.10.170">
    <property type="match status" value="1"/>
</dbReference>
<evidence type="ECO:0000313" key="3">
    <source>
        <dbReference type="EMBL" id="GGD38448.1"/>
    </source>
</evidence>
<feature type="region of interest" description="Disordered" evidence="1">
    <location>
        <begin position="183"/>
        <end position="211"/>
    </location>
</feature>
<dbReference type="SMART" id="SM01058">
    <property type="entry name" value="CarD_TRCF"/>
    <property type="match status" value="1"/>
</dbReference>
<dbReference type="EMBL" id="BMJJ01000014">
    <property type="protein sequence ID" value="GGD38448.1"/>
    <property type="molecule type" value="Genomic_DNA"/>
</dbReference>
<dbReference type="SUPFAM" id="SSF141259">
    <property type="entry name" value="CarD-like"/>
    <property type="match status" value="1"/>
</dbReference>
<protein>
    <submittedName>
        <fullName evidence="3">CarD family transcriptional regulator</fullName>
    </submittedName>
</protein>
<proteinExistence type="predicted"/>
<keyword evidence="4" id="KW-1185">Reference proteome</keyword>
<comment type="caution">
    <text evidence="3">The sequence shown here is derived from an EMBL/GenBank/DDBJ whole genome shotgun (WGS) entry which is preliminary data.</text>
</comment>
<dbReference type="InterPro" id="IPR003711">
    <property type="entry name" value="CarD-like/TRCF_RID"/>
</dbReference>
<dbReference type="Pfam" id="PF02559">
    <property type="entry name" value="CarD_TRCF_RID"/>
    <property type="match status" value="1"/>
</dbReference>
<dbReference type="InterPro" id="IPR052531">
    <property type="entry name" value="CarD-like_regulator"/>
</dbReference>
<dbReference type="AlphaFoldDB" id="A0A917DHM7"/>
<dbReference type="GO" id="GO:0009303">
    <property type="term" value="P:rRNA transcription"/>
    <property type="evidence" value="ECO:0007669"/>
    <property type="project" value="TreeGrafter"/>
</dbReference>
<dbReference type="InterPro" id="IPR036101">
    <property type="entry name" value="CarD-like/TRCF_RID_sf"/>
</dbReference>
<dbReference type="PANTHER" id="PTHR38447">
    <property type="entry name" value="TRANSCRIPTION FACTOR YDEB-RELATED"/>
    <property type="match status" value="1"/>
</dbReference>
<feature type="compositionally biased region" description="Polar residues" evidence="1">
    <location>
        <begin position="10"/>
        <end position="21"/>
    </location>
</feature>
<reference evidence="3" key="1">
    <citation type="journal article" date="2014" name="Int. J. Syst. Evol. Microbiol.">
        <title>Complete genome sequence of Corynebacterium casei LMG S-19264T (=DSM 44701T), isolated from a smear-ripened cheese.</title>
        <authorList>
            <consortium name="US DOE Joint Genome Institute (JGI-PGF)"/>
            <person name="Walter F."/>
            <person name="Albersmeier A."/>
            <person name="Kalinowski J."/>
            <person name="Ruckert C."/>
        </authorList>
    </citation>
    <scope>NUCLEOTIDE SEQUENCE</scope>
    <source>
        <strain evidence="3">CGMCC 1.15493</strain>
    </source>
</reference>
<feature type="region of interest" description="Disordered" evidence="1">
    <location>
        <begin position="1"/>
        <end position="21"/>
    </location>
</feature>
<evidence type="ECO:0000313" key="4">
    <source>
        <dbReference type="Proteomes" id="UP000613160"/>
    </source>
</evidence>